<keyword evidence="1" id="KW-0805">Transcription regulation</keyword>
<reference evidence="6 7" key="1">
    <citation type="submission" date="2018-06" db="EMBL/GenBank/DDBJ databases">
        <title>Comparative genomics of Brasilonema spp. strains.</title>
        <authorList>
            <person name="Alvarenga D.O."/>
            <person name="Fiore M.F."/>
            <person name="Varani A.M."/>
        </authorList>
    </citation>
    <scope>NUCLEOTIDE SEQUENCE [LARGE SCALE GENOMIC DNA]</scope>
    <source>
        <strain evidence="6 7">CENA114</strain>
    </source>
</reference>
<gene>
    <name evidence="6" type="ORF">DP114_30595</name>
</gene>
<dbReference type="InterPro" id="IPR013249">
    <property type="entry name" value="RNA_pol_sigma70_r4_t2"/>
</dbReference>
<dbReference type="Pfam" id="PF04542">
    <property type="entry name" value="Sigma70_r2"/>
    <property type="match status" value="1"/>
</dbReference>
<evidence type="ECO:0000256" key="3">
    <source>
        <dbReference type="ARBA" id="ARBA00023125"/>
    </source>
</evidence>
<protein>
    <submittedName>
        <fullName evidence="6">RNA polymerase sigma factor SigF</fullName>
    </submittedName>
</protein>
<evidence type="ECO:0000313" key="6">
    <source>
        <dbReference type="EMBL" id="QDL11666.1"/>
    </source>
</evidence>
<dbReference type="PANTHER" id="PTHR30385:SF4">
    <property type="entry name" value="RNA POLYMERASE SIGMA-E FACTOR"/>
    <property type="match status" value="1"/>
</dbReference>
<evidence type="ECO:0000259" key="5">
    <source>
        <dbReference type="PROSITE" id="PS00715"/>
    </source>
</evidence>
<dbReference type="Gene3D" id="1.10.10.10">
    <property type="entry name" value="Winged helix-like DNA-binding domain superfamily/Winged helix DNA-binding domain"/>
    <property type="match status" value="2"/>
</dbReference>
<evidence type="ECO:0000256" key="2">
    <source>
        <dbReference type="ARBA" id="ARBA00023082"/>
    </source>
</evidence>
<dbReference type="PROSITE" id="PS00715">
    <property type="entry name" value="SIGMA70_1"/>
    <property type="match status" value="1"/>
</dbReference>
<dbReference type="InterPro" id="IPR007624">
    <property type="entry name" value="RNA_pol_sigma70_r3"/>
</dbReference>
<dbReference type="NCBIfam" id="NF005644">
    <property type="entry name" value="PRK07408.1"/>
    <property type="match status" value="1"/>
</dbReference>
<dbReference type="InterPro" id="IPR013324">
    <property type="entry name" value="RNA_pol_sigma_r3/r4-like"/>
</dbReference>
<dbReference type="GO" id="GO:0016987">
    <property type="term" value="F:sigma factor activity"/>
    <property type="evidence" value="ECO:0007669"/>
    <property type="project" value="UniProtKB-KW"/>
</dbReference>
<dbReference type="Proteomes" id="UP000503129">
    <property type="component" value="Chromosome"/>
</dbReference>
<evidence type="ECO:0000313" key="7">
    <source>
        <dbReference type="Proteomes" id="UP000503129"/>
    </source>
</evidence>
<dbReference type="EMBL" id="CP030118">
    <property type="protein sequence ID" value="QDL11666.1"/>
    <property type="molecule type" value="Genomic_DNA"/>
</dbReference>
<keyword evidence="3" id="KW-0238">DNA-binding</keyword>
<feature type="domain" description="RNA polymerase sigma-70" evidence="5">
    <location>
        <begin position="75"/>
        <end position="88"/>
    </location>
</feature>
<sequence>MRVVPSINQGAWNPPHFLGDKCVTNEVKHEIWQLLREYQLSGSPDFRNQLVKLNFGLVRKEAHYWMNQCHESYEDLLQVGCLGLIRAIERFEISKGYALSSFAIPYIRGEIQHYLRDKGVIVRIPRRWFALQQQAIRVSRSLREKYNRQPTDSELAAALEISPDEWQEIKLAWANRAPLSLDVPVQNGDESATLLGDLVPDNRYHSFQLAQEEQIRIQQALMQLEQPTRQVLEFVFLDDLTQKQAAERLGISVVTVSRRLRKGLDLLKHLMYVAED</sequence>
<dbReference type="AlphaFoldDB" id="A0A856MRE0"/>
<dbReference type="InterPro" id="IPR007627">
    <property type="entry name" value="RNA_pol_sigma70_r2"/>
</dbReference>
<dbReference type="InterPro" id="IPR036388">
    <property type="entry name" value="WH-like_DNA-bd_sf"/>
</dbReference>
<dbReference type="SUPFAM" id="SSF88659">
    <property type="entry name" value="Sigma3 and sigma4 domains of RNA polymerase sigma factors"/>
    <property type="match status" value="2"/>
</dbReference>
<dbReference type="GO" id="GO:0003677">
    <property type="term" value="F:DNA binding"/>
    <property type="evidence" value="ECO:0007669"/>
    <property type="project" value="UniProtKB-KW"/>
</dbReference>
<organism evidence="6 7">
    <name type="scientific">Brasilonema sennae CENA114</name>
    <dbReference type="NCBI Taxonomy" id="415709"/>
    <lineage>
        <taxon>Bacteria</taxon>
        <taxon>Bacillati</taxon>
        <taxon>Cyanobacteriota</taxon>
        <taxon>Cyanophyceae</taxon>
        <taxon>Nostocales</taxon>
        <taxon>Scytonemataceae</taxon>
        <taxon>Brasilonema</taxon>
        <taxon>Bromeliae group (in: Brasilonema)</taxon>
    </lineage>
</organism>
<dbReference type="InterPro" id="IPR014284">
    <property type="entry name" value="RNA_pol_sigma-70_dom"/>
</dbReference>
<keyword evidence="7" id="KW-1185">Reference proteome</keyword>
<dbReference type="CDD" id="cd06171">
    <property type="entry name" value="Sigma70_r4"/>
    <property type="match status" value="1"/>
</dbReference>
<dbReference type="InterPro" id="IPR000943">
    <property type="entry name" value="RNA_pol_sigma70"/>
</dbReference>
<dbReference type="SUPFAM" id="SSF88946">
    <property type="entry name" value="Sigma2 domain of RNA polymerase sigma factors"/>
    <property type="match status" value="1"/>
</dbReference>
<dbReference type="KEGG" id="bsen:DP114_30595"/>
<dbReference type="PANTHER" id="PTHR30385">
    <property type="entry name" value="SIGMA FACTOR F FLAGELLAR"/>
    <property type="match status" value="1"/>
</dbReference>
<keyword evidence="4" id="KW-0804">Transcription</keyword>
<keyword evidence="2" id="KW-0731">Sigma factor</keyword>
<dbReference type="Pfam" id="PF04539">
    <property type="entry name" value="Sigma70_r3"/>
    <property type="match status" value="1"/>
</dbReference>
<proteinExistence type="predicted"/>
<dbReference type="InterPro" id="IPR013325">
    <property type="entry name" value="RNA_pol_sigma_r2"/>
</dbReference>
<dbReference type="Gene3D" id="1.20.120.1810">
    <property type="match status" value="1"/>
</dbReference>
<dbReference type="GO" id="GO:0006352">
    <property type="term" value="P:DNA-templated transcription initiation"/>
    <property type="evidence" value="ECO:0007669"/>
    <property type="project" value="InterPro"/>
</dbReference>
<evidence type="ECO:0000256" key="4">
    <source>
        <dbReference type="ARBA" id="ARBA00023163"/>
    </source>
</evidence>
<dbReference type="NCBIfam" id="TIGR02937">
    <property type="entry name" value="sigma70-ECF"/>
    <property type="match status" value="1"/>
</dbReference>
<dbReference type="RefSeq" id="WP_169266847.1">
    <property type="nucleotide sequence ID" value="NZ_CAWOXK010000001.1"/>
</dbReference>
<accession>A0A856MRE0</accession>
<dbReference type="Pfam" id="PF08281">
    <property type="entry name" value="Sigma70_r4_2"/>
    <property type="match status" value="1"/>
</dbReference>
<name>A0A856MRE0_9CYAN</name>
<evidence type="ECO:0000256" key="1">
    <source>
        <dbReference type="ARBA" id="ARBA00023015"/>
    </source>
</evidence>